<dbReference type="SMART" id="SM00273">
    <property type="entry name" value="ENTH"/>
    <property type="match status" value="1"/>
</dbReference>
<dbReference type="STRING" id="307507.A0A2V0P6H3"/>
<dbReference type="GO" id="GO:0006900">
    <property type="term" value="P:vesicle budding from membrane"/>
    <property type="evidence" value="ECO:0007669"/>
    <property type="project" value="TreeGrafter"/>
</dbReference>
<gene>
    <name evidence="9" type="ORF">Rsub_08420</name>
</gene>
<dbReference type="AlphaFoldDB" id="A0A2V0P6H3"/>
<dbReference type="GO" id="GO:0000149">
    <property type="term" value="F:SNARE binding"/>
    <property type="evidence" value="ECO:0007669"/>
    <property type="project" value="TreeGrafter"/>
</dbReference>
<dbReference type="GO" id="GO:0048268">
    <property type="term" value="P:clathrin coat assembly"/>
    <property type="evidence" value="ECO:0007669"/>
    <property type="project" value="InterPro"/>
</dbReference>
<dbReference type="CDD" id="cd03564">
    <property type="entry name" value="ANTH_N"/>
    <property type="match status" value="1"/>
</dbReference>
<comment type="subcellular location">
    <subcellularLocation>
        <location evidence="1">Cytoplasmic vesicle</location>
        <location evidence="1">Clathrin-coated vesicle</location>
    </subcellularLocation>
    <subcellularLocation>
        <location evidence="2">Membrane</location>
        <location evidence="2">Clathrin-coated pit</location>
    </subcellularLocation>
</comment>
<dbReference type="Pfam" id="PF07651">
    <property type="entry name" value="ANTH"/>
    <property type="match status" value="2"/>
</dbReference>
<dbReference type="Proteomes" id="UP000247498">
    <property type="component" value="Unassembled WGS sequence"/>
</dbReference>
<feature type="compositionally biased region" description="Low complexity" evidence="7">
    <location>
        <begin position="263"/>
        <end position="280"/>
    </location>
</feature>
<dbReference type="Gene3D" id="1.20.58.150">
    <property type="entry name" value="ANTH domain"/>
    <property type="match status" value="1"/>
</dbReference>
<dbReference type="PANTHER" id="PTHR22951">
    <property type="entry name" value="CLATHRIN ASSEMBLY PROTEIN"/>
    <property type="match status" value="1"/>
</dbReference>
<dbReference type="GO" id="GO:0030136">
    <property type="term" value="C:clathrin-coated vesicle"/>
    <property type="evidence" value="ECO:0007669"/>
    <property type="project" value="UniProtKB-SubCell"/>
</dbReference>
<feature type="compositionally biased region" description="Pro residues" evidence="7">
    <location>
        <begin position="441"/>
        <end position="459"/>
    </location>
</feature>
<evidence type="ECO:0000313" key="9">
    <source>
        <dbReference type="EMBL" id="GBF95458.1"/>
    </source>
</evidence>
<dbReference type="PROSITE" id="PS50942">
    <property type="entry name" value="ENTH"/>
    <property type="match status" value="1"/>
</dbReference>
<feature type="region of interest" description="Disordered" evidence="7">
    <location>
        <begin position="501"/>
        <end position="539"/>
    </location>
</feature>
<dbReference type="Gene3D" id="1.25.40.90">
    <property type="match status" value="1"/>
</dbReference>
<evidence type="ECO:0000256" key="2">
    <source>
        <dbReference type="ARBA" id="ARBA00004600"/>
    </source>
</evidence>
<organism evidence="9 10">
    <name type="scientific">Raphidocelis subcapitata</name>
    <dbReference type="NCBI Taxonomy" id="307507"/>
    <lineage>
        <taxon>Eukaryota</taxon>
        <taxon>Viridiplantae</taxon>
        <taxon>Chlorophyta</taxon>
        <taxon>core chlorophytes</taxon>
        <taxon>Chlorophyceae</taxon>
        <taxon>CS clade</taxon>
        <taxon>Sphaeropleales</taxon>
        <taxon>Selenastraceae</taxon>
        <taxon>Raphidocelis</taxon>
    </lineage>
</organism>
<reference evidence="9 10" key="1">
    <citation type="journal article" date="2018" name="Sci. Rep.">
        <title>Raphidocelis subcapitata (=Pseudokirchneriella subcapitata) provides an insight into genome evolution and environmental adaptations in the Sphaeropleales.</title>
        <authorList>
            <person name="Suzuki S."/>
            <person name="Yamaguchi H."/>
            <person name="Nakajima N."/>
            <person name="Kawachi M."/>
        </authorList>
    </citation>
    <scope>NUCLEOTIDE SEQUENCE [LARGE SCALE GENOMIC DNA]</scope>
    <source>
        <strain evidence="9 10">NIES-35</strain>
    </source>
</reference>
<dbReference type="GO" id="GO:0005545">
    <property type="term" value="F:1-phosphatidylinositol binding"/>
    <property type="evidence" value="ECO:0007669"/>
    <property type="project" value="InterPro"/>
</dbReference>
<dbReference type="GO" id="GO:0005905">
    <property type="term" value="C:clathrin-coated pit"/>
    <property type="evidence" value="ECO:0007669"/>
    <property type="project" value="UniProtKB-SubCell"/>
</dbReference>
<feature type="compositionally biased region" description="Low complexity" evidence="7">
    <location>
        <begin position="246"/>
        <end position="256"/>
    </location>
</feature>
<comment type="caution">
    <text evidence="9">The sequence shown here is derived from an EMBL/GenBank/DDBJ whole genome shotgun (WGS) entry which is preliminary data.</text>
</comment>
<dbReference type="GO" id="GO:0005546">
    <property type="term" value="F:phosphatidylinositol-4,5-bisphosphate binding"/>
    <property type="evidence" value="ECO:0007669"/>
    <property type="project" value="TreeGrafter"/>
</dbReference>
<evidence type="ECO:0000256" key="6">
    <source>
        <dbReference type="ARBA" id="ARBA00023329"/>
    </source>
</evidence>
<evidence type="ECO:0000256" key="3">
    <source>
        <dbReference type="ARBA" id="ARBA00022583"/>
    </source>
</evidence>
<dbReference type="EMBL" id="BDRX01000064">
    <property type="protein sequence ID" value="GBF95458.1"/>
    <property type="molecule type" value="Genomic_DNA"/>
</dbReference>
<feature type="region of interest" description="Disordered" evidence="7">
    <location>
        <begin position="411"/>
        <end position="463"/>
    </location>
</feature>
<dbReference type="InterPro" id="IPR048050">
    <property type="entry name" value="ANTH_N_plant"/>
</dbReference>
<dbReference type="PANTHER" id="PTHR22951:SF5">
    <property type="entry name" value="PHOSPHATIDYLINOSITOL-BINDING CLATHRIN ASSEMBLY PROTEIN LAP"/>
    <property type="match status" value="1"/>
</dbReference>
<dbReference type="InterPro" id="IPR008942">
    <property type="entry name" value="ENTH_VHS"/>
</dbReference>
<dbReference type="SUPFAM" id="SSF89009">
    <property type="entry name" value="GAT-like domain"/>
    <property type="match status" value="1"/>
</dbReference>
<name>A0A2V0P6H3_9CHLO</name>
<evidence type="ECO:0000256" key="5">
    <source>
        <dbReference type="ARBA" id="ARBA00023176"/>
    </source>
</evidence>
<feature type="domain" description="ENTH" evidence="8">
    <location>
        <begin position="5"/>
        <end position="144"/>
    </location>
</feature>
<sequence length="707" mass="72510">MDALVLQQKAKDLYVAVTKATLPDDKPPKEKHVRTLKIACSAHAPRPQVDFVIYKLGKRLGSPHWVIAGKALMVFHRLMRECDPSFLEQLLRYCDRTGRPRLLCLDRYADHSSREAWDYSAWVRAYGVYLDERLDAFRSMRFDPEAGNPARHQLAAFGYGGALGGPTGGPTGGFGGPTGGYGGPTGGYGGPTGGYGGPTGGYGGPTGGYGGPTGGYGGPTGGYGGGYGGPPGGYGGPTGGAGFANGGQQIQQQHPGQQGGPQLGQQLTGQSGQGQAQSGTSLKDCAASELLDLLPRMQRLMLRVLACVPEGAAAYNPICLTGAAWVLRESKAVYRAASEGVINLADSFFDMGRADAMRGLELYRDAIALHERLTSYYSTMQAVPALRTAINYPSLQPLPADFLQTMEKYAREAPREGAPAKSKVEPAPAAEEAPAPEEDPQPPPQPEPEPEPAPAPQEPEPVVSPVKAALAPVIDLLSFDDGPSEAVAAAAEAAPGVLDDLADGLTAPQGAQQQQGGAAAQGQAGQQPQGQYGGYPPQYTGYGGYPPQYTGYGGYGGYGGYAPQFTGYGGYGGYAAPTSMALVPVGPMGVNPFMPGGASASQQLQPYGSLAPFAAAAPAATGAAPANPNNPFANGGAGGGGGNGGGGAFVGKRLEGDPLNELTEQFLGPRPKPKTAEAVGARASLKDLKAAARAVVADSASSPRAAV</sequence>
<keyword evidence="6" id="KW-0968">Cytoplasmic vesicle</keyword>
<keyword evidence="10" id="KW-1185">Reference proteome</keyword>
<feature type="region of interest" description="Disordered" evidence="7">
    <location>
        <begin position="234"/>
        <end position="280"/>
    </location>
</feature>
<evidence type="ECO:0000313" key="10">
    <source>
        <dbReference type="Proteomes" id="UP000247498"/>
    </source>
</evidence>
<dbReference type="FunCoup" id="A0A2V0P6H3">
    <property type="interactions" value="1967"/>
</dbReference>
<keyword evidence="3" id="KW-0254">Endocytosis</keyword>
<dbReference type="InterPro" id="IPR045192">
    <property type="entry name" value="AP180-like"/>
</dbReference>
<keyword evidence="5" id="KW-0168">Coated pit</keyword>
<dbReference type="GO" id="GO:0072583">
    <property type="term" value="P:clathrin-dependent endocytosis"/>
    <property type="evidence" value="ECO:0007669"/>
    <property type="project" value="InterPro"/>
</dbReference>
<accession>A0A2V0P6H3</accession>
<evidence type="ECO:0000256" key="4">
    <source>
        <dbReference type="ARBA" id="ARBA00023136"/>
    </source>
</evidence>
<dbReference type="SUPFAM" id="SSF48464">
    <property type="entry name" value="ENTH/VHS domain"/>
    <property type="match status" value="1"/>
</dbReference>
<dbReference type="InterPro" id="IPR014712">
    <property type="entry name" value="ANTH_dom_sf"/>
</dbReference>
<dbReference type="InterPro" id="IPR011417">
    <property type="entry name" value="ANTH_dom"/>
</dbReference>
<dbReference type="OrthoDB" id="44015at2759"/>
<dbReference type="GO" id="GO:0032050">
    <property type="term" value="F:clathrin heavy chain binding"/>
    <property type="evidence" value="ECO:0007669"/>
    <property type="project" value="TreeGrafter"/>
</dbReference>
<evidence type="ECO:0000259" key="8">
    <source>
        <dbReference type="PROSITE" id="PS50942"/>
    </source>
</evidence>
<protein>
    <recommendedName>
        <fullName evidence="8">ENTH domain-containing protein</fullName>
    </recommendedName>
</protein>
<feature type="compositionally biased region" description="Low complexity" evidence="7">
    <location>
        <begin position="506"/>
        <end position="539"/>
    </location>
</feature>
<keyword evidence="4" id="KW-0472">Membrane</keyword>
<proteinExistence type="predicted"/>
<dbReference type="InterPro" id="IPR013809">
    <property type="entry name" value="ENTH"/>
</dbReference>
<evidence type="ECO:0000256" key="1">
    <source>
        <dbReference type="ARBA" id="ARBA00004132"/>
    </source>
</evidence>
<feature type="compositionally biased region" description="Gly residues" evidence="7">
    <location>
        <begin position="234"/>
        <end position="245"/>
    </location>
</feature>
<dbReference type="InParanoid" id="A0A2V0P6H3"/>
<evidence type="ECO:0000256" key="7">
    <source>
        <dbReference type="SAM" id="MobiDB-lite"/>
    </source>
</evidence>